<dbReference type="SUPFAM" id="SSF52047">
    <property type="entry name" value="RNI-like"/>
    <property type="match status" value="1"/>
</dbReference>
<accession>A0A4Y2NDL3</accession>
<dbReference type="AlphaFoldDB" id="A0A4Y2NDL3"/>
<proteinExistence type="predicted"/>
<dbReference type="OrthoDB" id="550575at2759"/>
<evidence type="ECO:0000313" key="2">
    <source>
        <dbReference type="Proteomes" id="UP000499080"/>
    </source>
</evidence>
<organism evidence="1 2">
    <name type="scientific">Araneus ventricosus</name>
    <name type="common">Orbweaver spider</name>
    <name type="synonym">Epeira ventricosa</name>
    <dbReference type="NCBI Taxonomy" id="182803"/>
    <lineage>
        <taxon>Eukaryota</taxon>
        <taxon>Metazoa</taxon>
        <taxon>Ecdysozoa</taxon>
        <taxon>Arthropoda</taxon>
        <taxon>Chelicerata</taxon>
        <taxon>Arachnida</taxon>
        <taxon>Araneae</taxon>
        <taxon>Araneomorphae</taxon>
        <taxon>Entelegynae</taxon>
        <taxon>Araneoidea</taxon>
        <taxon>Araneidae</taxon>
        <taxon>Araneus</taxon>
    </lineage>
</organism>
<name>A0A4Y2NDL3_ARAVE</name>
<protein>
    <submittedName>
        <fullName evidence="1">Uncharacterized protein</fullName>
    </submittedName>
</protein>
<gene>
    <name evidence="1" type="ORF">AVEN_66068_1</name>
</gene>
<keyword evidence="2" id="KW-1185">Reference proteome</keyword>
<dbReference type="InterPro" id="IPR032675">
    <property type="entry name" value="LRR_dom_sf"/>
</dbReference>
<dbReference type="Gene3D" id="3.80.10.10">
    <property type="entry name" value="Ribonuclease Inhibitor"/>
    <property type="match status" value="1"/>
</dbReference>
<dbReference type="Proteomes" id="UP000499080">
    <property type="component" value="Unassembled WGS sequence"/>
</dbReference>
<comment type="caution">
    <text evidence="1">The sequence shown here is derived from an EMBL/GenBank/DDBJ whole genome shotgun (WGS) entry which is preliminary data.</text>
</comment>
<reference evidence="1 2" key="1">
    <citation type="journal article" date="2019" name="Sci. Rep.">
        <title>Orb-weaving spider Araneus ventricosus genome elucidates the spidroin gene catalogue.</title>
        <authorList>
            <person name="Kono N."/>
            <person name="Nakamura H."/>
            <person name="Ohtoshi R."/>
            <person name="Moran D.A.P."/>
            <person name="Shinohara A."/>
            <person name="Yoshida Y."/>
            <person name="Fujiwara M."/>
            <person name="Mori M."/>
            <person name="Tomita M."/>
            <person name="Arakawa K."/>
        </authorList>
    </citation>
    <scope>NUCLEOTIDE SEQUENCE [LARGE SCALE GENOMIC DNA]</scope>
</reference>
<evidence type="ECO:0000313" key="1">
    <source>
        <dbReference type="EMBL" id="GBN37371.1"/>
    </source>
</evidence>
<sequence length="282" mass="32512">MGISPSELKLKHCYWRDKEYDWKKCPSLSPDHGIHRVRDAILHYPMIEQLDFDGCCLRSIPCLRSLRNLVYLNITCNDKGSGVALNDAFQAIGPQLKHLSLSIGSPVDLSLLLKNCHNLESLGIEDDKFTGFANPTVSLRKLQRLTLGHIKNEPSFKGVFRLLCQCNQLTELALIHTPYFDDQTLYDFLERNSLLNLKVAFLYLCGLTEHGFRDLLRSAPQLEKIIIFSTNLHRNEFQRVISETNHKAQCNIGTHSALEEFFNRHFRKGHCIKNCVLFHYFH</sequence>
<dbReference type="EMBL" id="BGPR01009005">
    <property type="protein sequence ID" value="GBN37371.1"/>
    <property type="molecule type" value="Genomic_DNA"/>
</dbReference>